<dbReference type="RefSeq" id="WP_093107023.1">
    <property type="nucleotide sequence ID" value="NZ_FNOS01000004.1"/>
</dbReference>
<keyword evidence="3" id="KW-1185">Reference proteome</keyword>
<evidence type="ECO:0000313" key="2">
    <source>
        <dbReference type="EMBL" id="SDX92923.1"/>
    </source>
</evidence>
<dbReference type="PANTHER" id="PTHR30336">
    <property type="entry name" value="INNER MEMBRANE PROTEIN, PROBABLE PERMEASE"/>
    <property type="match status" value="1"/>
</dbReference>
<proteinExistence type="predicted"/>
<dbReference type="InterPro" id="IPR051599">
    <property type="entry name" value="Cell_Envelope_Assoc"/>
</dbReference>
<organism evidence="2 3">
    <name type="scientific">Salimicrobium album</name>
    <dbReference type="NCBI Taxonomy" id="50717"/>
    <lineage>
        <taxon>Bacteria</taxon>
        <taxon>Bacillati</taxon>
        <taxon>Bacillota</taxon>
        <taxon>Bacilli</taxon>
        <taxon>Bacillales</taxon>
        <taxon>Bacillaceae</taxon>
        <taxon>Salimicrobium</taxon>
    </lineage>
</organism>
<dbReference type="InterPro" id="IPR003848">
    <property type="entry name" value="DUF218"/>
</dbReference>
<feature type="domain" description="DUF218" evidence="1">
    <location>
        <begin position="45"/>
        <end position="177"/>
    </location>
</feature>
<dbReference type="EMBL" id="FNOS01000004">
    <property type="protein sequence ID" value="SDX92923.1"/>
    <property type="molecule type" value="Genomic_DNA"/>
</dbReference>
<dbReference type="Proteomes" id="UP000198647">
    <property type="component" value="Unassembled WGS sequence"/>
</dbReference>
<name>A0A1H3FPB8_9BACI</name>
<gene>
    <name evidence="2" type="ORF">SAMN04488081_1629</name>
</gene>
<dbReference type="CDD" id="cd06259">
    <property type="entry name" value="YdcF-like"/>
    <property type="match status" value="1"/>
</dbReference>
<dbReference type="InterPro" id="IPR014729">
    <property type="entry name" value="Rossmann-like_a/b/a_fold"/>
</dbReference>
<dbReference type="Pfam" id="PF02698">
    <property type="entry name" value="DUF218"/>
    <property type="match status" value="1"/>
</dbReference>
<reference evidence="2 3" key="1">
    <citation type="submission" date="2016-10" db="EMBL/GenBank/DDBJ databases">
        <authorList>
            <person name="Varghese N."/>
            <person name="Submissions S."/>
        </authorList>
    </citation>
    <scope>NUCLEOTIDE SEQUENCE [LARGE SCALE GENOMIC DNA]</scope>
    <source>
        <strain evidence="2 3">DSM 20748</strain>
    </source>
</reference>
<evidence type="ECO:0000313" key="3">
    <source>
        <dbReference type="Proteomes" id="UP000198647"/>
    </source>
</evidence>
<evidence type="ECO:0000259" key="1">
    <source>
        <dbReference type="Pfam" id="PF02698"/>
    </source>
</evidence>
<dbReference type="PANTHER" id="PTHR30336:SF20">
    <property type="entry name" value="DUF218 DOMAIN-CONTAINING PROTEIN"/>
    <property type="match status" value="1"/>
</dbReference>
<accession>A0A1H3FPB8</accession>
<dbReference type="Gene3D" id="3.40.50.620">
    <property type="entry name" value="HUPs"/>
    <property type="match status" value="1"/>
</dbReference>
<sequence length="188" mass="21322">MQTKKKVIAGVLLLFFLIFLAVVITFTVLGRDFLVIKEKPKPSEVIYVLDGSPGRVERGLALYKERYAGRLILSGGVQPEDAEAFPGLKTAAVTGTPEAESTWEEARNMEKIVKEEGIRTLLVVTDDYHSRRTKIVFDKVIGNENTDVSYATADTPFDPESKLTEEQHLTAFREYVKLMFYRIRLLFE</sequence>
<protein>
    <submittedName>
        <fullName evidence="2">Uncharacterized SAM-binding protein YcdF, DUF218 family</fullName>
    </submittedName>
</protein>
<comment type="caution">
    <text evidence="2">The sequence shown here is derived from an EMBL/GenBank/DDBJ whole genome shotgun (WGS) entry which is preliminary data.</text>
</comment>